<dbReference type="AlphaFoldDB" id="A0A0W8F3K9"/>
<evidence type="ECO:0000313" key="1">
    <source>
        <dbReference type="EMBL" id="KUG15492.1"/>
    </source>
</evidence>
<organism evidence="1">
    <name type="scientific">hydrocarbon metagenome</name>
    <dbReference type="NCBI Taxonomy" id="938273"/>
    <lineage>
        <taxon>unclassified sequences</taxon>
        <taxon>metagenomes</taxon>
        <taxon>ecological metagenomes</taxon>
    </lineage>
</organism>
<name>A0A0W8F3K9_9ZZZZ</name>
<sequence>METVTLADELRTIQQAEQDALIRVSKAREDTRALVAAAEEEGRQLVTLAAGRAAEEVARYRDAEIARAEQEVTRIMESAERSAAELRSLQQGLIRDAAGLIVQAVAGERDVLPC</sequence>
<accession>A0A0W8F3K9</accession>
<comment type="caution">
    <text evidence="1">The sequence shown here is derived from an EMBL/GenBank/DDBJ whole genome shotgun (WGS) entry which is preliminary data.</text>
</comment>
<reference evidence="1" key="1">
    <citation type="journal article" date="2015" name="Proc. Natl. Acad. Sci. U.S.A.">
        <title>Networks of energetic and metabolic interactions define dynamics in microbial communities.</title>
        <authorList>
            <person name="Embree M."/>
            <person name="Liu J.K."/>
            <person name="Al-Bassam M.M."/>
            <person name="Zengler K."/>
        </authorList>
    </citation>
    <scope>NUCLEOTIDE SEQUENCE</scope>
</reference>
<dbReference type="EMBL" id="LNQE01001553">
    <property type="protein sequence ID" value="KUG15492.1"/>
    <property type="molecule type" value="Genomic_DNA"/>
</dbReference>
<dbReference type="Gene3D" id="1.20.5.2950">
    <property type="match status" value="1"/>
</dbReference>
<protein>
    <submittedName>
        <fullName evidence="1">Uncharacterized protein</fullName>
    </submittedName>
</protein>
<proteinExistence type="predicted"/>
<gene>
    <name evidence="1" type="ORF">ASZ90_014848</name>
</gene>